<protein>
    <submittedName>
        <fullName evidence="4">GDSL esterase/lipase EXL3-like</fullName>
    </submittedName>
</protein>
<keyword evidence="2" id="KW-0732">Signal</keyword>
<dbReference type="Gene3D" id="3.40.50.1110">
    <property type="entry name" value="SGNH hydrolase"/>
    <property type="match status" value="1"/>
</dbReference>
<dbReference type="FunFam" id="3.40.50.1110:FF:000003">
    <property type="entry name" value="GDSL esterase/lipase APG"/>
    <property type="match status" value="1"/>
</dbReference>
<proteinExistence type="inferred from homology"/>
<evidence type="ECO:0000313" key="3">
    <source>
        <dbReference type="Proteomes" id="UP000515123"/>
    </source>
</evidence>
<keyword evidence="3" id="KW-1185">Reference proteome</keyword>
<dbReference type="InterPro" id="IPR001087">
    <property type="entry name" value="GDSL"/>
</dbReference>
<name>A0A6P5FC64_ANACO</name>
<dbReference type="Proteomes" id="UP000515123">
    <property type="component" value="Linkage group 8"/>
</dbReference>
<dbReference type="AlphaFoldDB" id="A0A6P5FC64"/>
<dbReference type="InterPro" id="IPR036514">
    <property type="entry name" value="SGNH_hydro_sf"/>
</dbReference>
<dbReference type="SUPFAM" id="SSF52266">
    <property type="entry name" value="SGNH hydrolase"/>
    <property type="match status" value="1"/>
</dbReference>
<evidence type="ECO:0000256" key="2">
    <source>
        <dbReference type="SAM" id="SignalP"/>
    </source>
</evidence>
<accession>A0A6P5FC64</accession>
<comment type="similarity">
    <text evidence="1">Belongs to the 'GDSL' lipolytic enzyme family.</text>
</comment>
<sequence length="356" mass="39489">MAFSVLSLVINVLFLIHHQHQVVAQSSNMTRPPAVIVFGDSVVDPGNNNAIVTTVKCNFPPYGKDFVRQQATGRFSNGKVPGDIIASRLGVKEFVPPYLGVELDDQDLLTGVSFASGGGGYDPLTADLVSVLKMDDQLKLFKEYKEKIKTIAGEKKADYIISQSLYLIVTGTDDLANTYFTTPFRSVEYDLPSYIKFVVQEASKFFQELYSLGARKLGITGSPPIGCLPSQRTNAGGIERECVTRYNQAAIVYNSELSQEIQRLNNTLPGSKVVYIDMYTPIIDMIQRPSAYGFEVINRGCCGTGIYEVTLTCNRFTAPPCEDVSKFLFWDTYHPTERAYNILMGQVIQRYGPLLS</sequence>
<dbReference type="PANTHER" id="PTHR45642:SF150">
    <property type="entry name" value="GDSL ESTERASE_LIPASE EXL3"/>
    <property type="match status" value="1"/>
</dbReference>
<dbReference type="InterPro" id="IPR050592">
    <property type="entry name" value="GDSL_lipolytic_enzyme"/>
</dbReference>
<dbReference type="GeneID" id="109713761"/>
<reference evidence="4" key="2">
    <citation type="submission" date="2025-08" db="UniProtKB">
        <authorList>
            <consortium name="RefSeq"/>
        </authorList>
    </citation>
    <scope>IDENTIFICATION</scope>
    <source>
        <tissue evidence="4">Leaf</tissue>
    </source>
</reference>
<gene>
    <name evidence="4" type="primary">LOC109713761</name>
</gene>
<organism evidence="3 4">
    <name type="scientific">Ananas comosus</name>
    <name type="common">Pineapple</name>
    <name type="synonym">Ananas ananas</name>
    <dbReference type="NCBI Taxonomy" id="4615"/>
    <lineage>
        <taxon>Eukaryota</taxon>
        <taxon>Viridiplantae</taxon>
        <taxon>Streptophyta</taxon>
        <taxon>Embryophyta</taxon>
        <taxon>Tracheophyta</taxon>
        <taxon>Spermatophyta</taxon>
        <taxon>Magnoliopsida</taxon>
        <taxon>Liliopsida</taxon>
        <taxon>Poales</taxon>
        <taxon>Bromeliaceae</taxon>
        <taxon>Bromelioideae</taxon>
        <taxon>Ananas</taxon>
    </lineage>
</organism>
<dbReference type="Pfam" id="PF00657">
    <property type="entry name" value="Lipase_GDSL"/>
    <property type="match status" value="1"/>
</dbReference>
<dbReference type="PANTHER" id="PTHR45642">
    <property type="entry name" value="GDSL ESTERASE/LIPASE EXL3"/>
    <property type="match status" value="1"/>
</dbReference>
<dbReference type="RefSeq" id="XP_020093534.1">
    <property type="nucleotide sequence ID" value="XM_020237945.1"/>
</dbReference>
<feature type="chain" id="PRO_5027887806" evidence="2">
    <location>
        <begin position="25"/>
        <end position="356"/>
    </location>
</feature>
<dbReference type="GO" id="GO:0016788">
    <property type="term" value="F:hydrolase activity, acting on ester bonds"/>
    <property type="evidence" value="ECO:0007669"/>
    <property type="project" value="InterPro"/>
</dbReference>
<dbReference type="InterPro" id="IPR035669">
    <property type="entry name" value="SGNH_plant_lipase-like"/>
</dbReference>
<dbReference type="OrthoDB" id="1600564at2759"/>
<reference evidence="3" key="1">
    <citation type="journal article" date="2015" name="Nat. Genet.">
        <title>The pineapple genome and the evolution of CAM photosynthesis.</title>
        <authorList>
            <person name="Ming R."/>
            <person name="VanBuren R."/>
            <person name="Wai C.M."/>
            <person name="Tang H."/>
            <person name="Schatz M.C."/>
            <person name="Bowers J.E."/>
            <person name="Lyons E."/>
            <person name="Wang M.L."/>
            <person name="Chen J."/>
            <person name="Biggers E."/>
            <person name="Zhang J."/>
            <person name="Huang L."/>
            <person name="Zhang L."/>
            <person name="Miao W."/>
            <person name="Zhang J."/>
            <person name="Ye Z."/>
            <person name="Miao C."/>
            <person name="Lin Z."/>
            <person name="Wang H."/>
            <person name="Zhou H."/>
            <person name="Yim W.C."/>
            <person name="Priest H.D."/>
            <person name="Zheng C."/>
            <person name="Woodhouse M."/>
            <person name="Edger P.P."/>
            <person name="Guyot R."/>
            <person name="Guo H.B."/>
            <person name="Guo H."/>
            <person name="Zheng G."/>
            <person name="Singh R."/>
            <person name="Sharma A."/>
            <person name="Min X."/>
            <person name="Zheng Y."/>
            <person name="Lee H."/>
            <person name="Gurtowski J."/>
            <person name="Sedlazeck F.J."/>
            <person name="Harkess A."/>
            <person name="McKain M.R."/>
            <person name="Liao Z."/>
            <person name="Fang J."/>
            <person name="Liu J."/>
            <person name="Zhang X."/>
            <person name="Zhang Q."/>
            <person name="Hu W."/>
            <person name="Qin Y."/>
            <person name="Wang K."/>
            <person name="Chen L.Y."/>
            <person name="Shirley N."/>
            <person name="Lin Y.R."/>
            <person name="Liu L.Y."/>
            <person name="Hernandez A.G."/>
            <person name="Wright C.L."/>
            <person name="Bulone V."/>
            <person name="Tuskan G.A."/>
            <person name="Heath K."/>
            <person name="Zee F."/>
            <person name="Moore P.H."/>
            <person name="Sunkar R."/>
            <person name="Leebens-Mack J.H."/>
            <person name="Mockler T."/>
            <person name="Bennetzen J.L."/>
            <person name="Freeling M."/>
            <person name="Sankoff D."/>
            <person name="Paterson A.H."/>
            <person name="Zhu X."/>
            <person name="Yang X."/>
            <person name="Smith J.A."/>
            <person name="Cushman J.C."/>
            <person name="Paull R.E."/>
            <person name="Yu Q."/>
        </authorList>
    </citation>
    <scope>NUCLEOTIDE SEQUENCE [LARGE SCALE GENOMIC DNA]</scope>
    <source>
        <strain evidence="3">cv. F153</strain>
    </source>
</reference>
<feature type="signal peptide" evidence="2">
    <location>
        <begin position="1"/>
        <end position="24"/>
    </location>
</feature>
<dbReference type="CDD" id="cd01837">
    <property type="entry name" value="SGNH_plant_lipase_like"/>
    <property type="match status" value="1"/>
</dbReference>
<evidence type="ECO:0000313" key="4">
    <source>
        <dbReference type="RefSeq" id="XP_020093534.1"/>
    </source>
</evidence>
<evidence type="ECO:0000256" key="1">
    <source>
        <dbReference type="ARBA" id="ARBA00008668"/>
    </source>
</evidence>